<dbReference type="EMBL" id="RAWM01000156">
    <property type="protein sequence ID" value="RKH60028.1"/>
    <property type="molecule type" value="Genomic_DNA"/>
</dbReference>
<proteinExistence type="predicted"/>
<protein>
    <submittedName>
        <fullName evidence="1">Uncharacterized protein</fullName>
    </submittedName>
</protein>
<dbReference type="Proteomes" id="UP000282656">
    <property type="component" value="Unassembled WGS sequence"/>
</dbReference>
<dbReference type="AlphaFoldDB" id="A0A3A8PVL8"/>
<comment type="caution">
    <text evidence="1">The sequence shown here is derived from an EMBL/GenBank/DDBJ whole genome shotgun (WGS) entry which is preliminary data.</text>
</comment>
<name>A0A3A8PVL8_9BACT</name>
<sequence>MKNAFPDPPFRDPAWRAFGDEVSDVTVLAPKDWARFRAGLKQVGRRHEGRVPSASLHRYIAKTAFFCAAHWGQTPRVVRGALRAYLKHPLDTRMYSYTAAEYWQWAFKVSPSDLPAAESMLAEVREYLPSLDDHERRNTEGLLAFLERQRG</sequence>
<keyword evidence="2" id="KW-1185">Reference proteome</keyword>
<gene>
    <name evidence="1" type="ORF">D7X96_34295</name>
</gene>
<organism evidence="1 2">
    <name type="scientific">Corallococcus interemptor</name>
    <dbReference type="NCBI Taxonomy" id="2316720"/>
    <lineage>
        <taxon>Bacteria</taxon>
        <taxon>Pseudomonadati</taxon>
        <taxon>Myxococcota</taxon>
        <taxon>Myxococcia</taxon>
        <taxon>Myxococcales</taxon>
        <taxon>Cystobacterineae</taxon>
        <taxon>Myxococcaceae</taxon>
        <taxon>Corallococcus</taxon>
    </lineage>
</organism>
<accession>A0A3A8PVL8</accession>
<reference evidence="2" key="1">
    <citation type="submission" date="2018-09" db="EMBL/GenBank/DDBJ databases">
        <authorList>
            <person name="Livingstone P.G."/>
            <person name="Whitworth D.E."/>
        </authorList>
    </citation>
    <scope>NUCLEOTIDE SEQUENCE [LARGE SCALE GENOMIC DNA]</scope>
    <source>
        <strain evidence="2">AB047A</strain>
    </source>
</reference>
<evidence type="ECO:0000313" key="2">
    <source>
        <dbReference type="Proteomes" id="UP000282656"/>
    </source>
</evidence>
<evidence type="ECO:0000313" key="1">
    <source>
        <dbReference type="EMBL" id="RKH60028.1"/>
    </source>
</evidence>